<evidence type="ECO:0000259" key="1">
    <source>
        <dbReference type="Pfam" id="PF01636"/>
    </source>
</evidence>
<dbReference type="GO" id="GO:0016740">
    <property type="term" value="F:transferase activity"/>
    <property type="evidence" value="ECO:0007669"/>
    <property type="project" value="UniProtKB-KW"/>
</dbReference>
<dbReference type="RefSeq" id="WP_014360123.1">
    <property type="nucleotide sequence ID" value="NC_016906.1"/>
</dbReference>
<evidence type="ECO:0000313" key="3">
    <source>
        <dbReference type="Proteomes" id="UP000009154"/>
    </source>
</evidence>
<dbReference type="Gene3D" id="3.90.1200.10">
    <property type="match status" value="1"/>
</dbReference>
<feature type="domain" description="Aminoglycoside phosphotransferase" evidence="1">
    <location>
        <begin position="6"/>
        <end position="158"/>
    </location>
</feature>
<dbReference type="InterPro" id="IPR002575">
    <property type="entry name" value="Aminoglycoside_PTrfase"/>
</dbReference>
<accession>H6N3R5</accession>
<dbReference type="SUPFAM" id="SSF56112">
    <property type="entry name" value="Protein kinase-like (PK-like)"/>
    <property type="match status" value="1"/>
</dbReference>
<dbReference type="GeneID" id="90159552"/>
<keyword evidence="3" id="KW-1185">Reference proteome</keyword>
<dbReference type="Pfam" id="PF01636">
    <property type="entry name" value="APH"/>
    <property type="match status" value="1"/>
</dbReference>
<keyword evidence="2" id="KW-0808">Transferase</keyword>
<dbReference type="AlphaFoldDB" id="H6N3R5"/>
<organism evidence="2 3">
    <name type="scientific">Gordonia polyisoprenivorans (strain DSM 44266 / VH2)</name>
    <dbReference type="NCBI Taxonomy" id="1112204"/>
    <lineage>
        <taxon>Bacteria</taxon>
        <taxon>Bacillati</taxon>
        <taxon>Actinomycetota</taxon>
        <taxon>Actinomycetes</taxon>
        <taxon>Mycobacteriales</taxon>
        <taxon>Gordoniaceae</taxon>
        <taxon>Gordonia</taxon>
    </lineage>
</organism>
<gene>
    <name evidence="2" type="ordered locus">GPOL_c25070</name>
</gene>
<name>H6N3R5_GORPV</name>
<dbReference type="HOGENOM" id="CLU_072574_0_0_11"/>
<reference evidence="2 3" key="1">
    <citation type="journal article" date="2012" name="Appl. Environ. Microbiol.">
        <title>Involvement of two latex-clearing proteins during rubber degradation and insights into the subsequent degradation pathway revealed by the genome sequence of Gordonia polyisoprenivorans strain VH2.</title>
        <authorList>
            <person name="Hiessl S."/>
            <person name="Schuldes J."/>
            <person name="Thurmer A."/>
            <person name="Halbsguth T."/>
            <person name="Broker D."/>
            <person name="Angelov A."/>
            <person name="Liebl W."/>
            <person name="Daniel R."/>
            <person name="Steinbuchel A."/>
        </authorList>
    </citation>
    <scope>NUCLEOTIDE SEQUENCE [LARGE SCALE GENOMIC DNA]</scope>
    <source>
        <strain evidence="3">DSM 44266 / VH2</strain>
    </source>
</reference>
<dbReference type="eggNOG" id="COG4857">
    <property type="taxonomic scope" value="Bacteria"/>
</dbReference>
<dbReference type="STRING" id="1112204.GPOL_c25070"/>
<dbReference type="Proteomes" id="UP000009154">
    <property type="component" value="Chromosome"/>
</dbReference>
<dbReference type="EMBL" id="CP003119">
    <property type="protein sequence ID" value="AFA73536.1"/>
    <property type="molecule type" value="Genomic_DNA"/>
</dbReference>
<dbReference type="KEGG" id="gpo:GPOL_c25070"/>
<evidence type="ECO:0000313" key="2">
    <source>
        <dbReference type="EMBL" id="AFA73536.1"/>
    </source>
</evidence>
<sequence>MDHPDHVPEPLAHDPVRGLFTMSYLDPDDHSVWKDQLLTGRVRPDDARAVGALLVELHSRSNAQPALVQRFATDENFETLRITSYLRSLPKAHPDLADIITAIITTTRTTKKALVHGDVSPKNILIGPHGPVLLDAECAWFGDPAFAVAFVLNHLLLKMLVVTDPQAALADSADALLASYTGYVSWEPTSDLCGRIARLLPALLLARVAGLSPVEYPDTAHQARVRAWARQLLTAGSADLDDVITTTRAACTADT</sequence>
<protein>
    <submittedName>
        <fullName evidence="2">Putative aminoglycoside phosphotransferase</fullName>
    </submittedName>
</protein>
<proteinExistence type="predicted"/>
<dbReference type="InterPro" id="IPR011009">
    <property type="entry name" value="Kinase-like_dom_sf"/>
</dbReference>